<evidence type="ECO:0000256" key="3">
    <source>
        <dbReference type="ARBA" id="ARBA00022475"/>
    </source>
</evidence>
<evidence type="ECO:0000313" key="10">
    <source>
        <dbReference type="Proteomes" id="UP000254258"/>
    </source>
</evidence>
<feature type="transmembrane region" description="Helical" evidence="7">
    <location>
        <begin position="109"/>
        <end position="130"/>
    </location>
</feature>
<dbReference type="Gene3D" id="1.20.1250.20">
    <property type="entry name" value="MFS general substrate transporter like domains"/>
    <property type="match status" value="1"/>
</dbReference>
<gene>
    <name evidence="9" type="ORF">DWU98_12955</name>
</gene>
<dbReference type="NCBIfam" id="TIGR00711">
    <property type="entry name" value="efflux_EmrB"/>
    <property type="match status" value="1"/>
</dbReference>
<dbReference type="GO" id="GO:0005886">
    <property type="term" value="C:plasma membrane"/>
    <property type="evidence" value="ECO:0007669"/>
    <property type="project" value="UniProtKB-SubCell"/>
</dbReference>
<dbReference type="OrthoDB" id="9812221at2"/>
<dbReference type="Proteomes" id="UP000254258">
    <property type="component" value="Unassembled WGS sequence"/>
</dbReference>
<keyword evidence="2" id="KW-0813">Transport</keyword>
<sequence>MQQTADPANSNQSSLFYAVFFYVAPAMFIGTLDQTIVASALPTISTKLGGFGNIAWVVTAYMLAATVAAPLYGKLGDALGRRRALLWAVAVFTAGSILCALSPDLNVLIVARAAQGLGGGGLMTLSLALIGEAVSPRERGRFQGWFGAVFALASSIGPVAGGTLTELWGWRSIFWINVPLGAIATYGTLRLQSRSGLVRFKFDPYGTLTFVIATVSLLLTFDAGPKVGWTSFNTLSLLVVALVSYAALWKIERVAKDPLINLDLLADPVLWRSAVCVLLYAVMFFAAIVGLPLLLQLVLSMSPSGSGLMLIPLTLAQVVVSTITGYRISATGRPRAPMTLGLFVATLGFLLMALFLGEGAFAICLASALFGLGLGTTMPAAQTLAQWTAGSQQLGAAVAMVTFARSVGGTLGAALAGALLTAALRSNNPALVSSIENALVTSGTHITLTPIQSSQIAHAFRFVFGSLALIAFVASCIARTLPNVDLAASPARIGTIPGSSS</sequence>
<feature type="transmembrane region" description="Helical" evidence="7">
    <location>
        <begin position="393"/>
        <end position="420"/>
    </location>
</feature>
<feature type="transmembrane region" description="Helical" evidence="7">
    <location>
        <begin position="84"/>
        <end position="103"/>
    </location>
</feature>
<feature type="transmembrane region" description="Helical" evidence="7">
    <location>
        <begin position="462"/>
        <end position="481"/>
    </location>
</feature>
<evidence type="ECO:0000256" key="4">
    <source>
        <dbReference type="ARBA" id="ARBA00022692"/>
    </source>
</evidence>
<dbReference type="PRINTS" id="PR01036">
    <property type="entry name" value="TCRTETB"/>
</dbReference>
<evidence type="ECO:0000256" key="1">
    <source>
        <dbReference type="ARBA" id="ARBA00004651"/>
    </source>
</evidence>
<evidence type="ECO:0000256" key="2">
    <source>
        <dbReference type="ARBA" id="ARBA00022448"/>
    </source>
</evidence>
<evidence type="ECO:0000256" key="5">
    <source>
        <dbReference type="ARBA" id="ARBA00022989"/>
    </source>
</evidence>
<keyword evidence="6 7" id="KW-0472">Membrane</keyword>
<feature type="transmembrane region" description="Helical" evidence="7">
    <location>
        <begin position="142"/>
        <end position="161"/>
    </location>
</feature>
<feature type="transmembrane region" description="Helical" evidence="7">
    <location>
        <begin position="307"/>
        <end position="328"/>
    </location>
</feature>
<dbReference type="InterPro" id="IPR020846">
    <property type="entry name" value="MFS_dom"/>
</dbReference>
<feature type="domain" description="Major facilitator superfamily (MFS) profile" evidence="8">
    <location>
        <begin position="19"/>
        <end position="483"/>
    </location>
</feature>
<dbReference type="AlphaFoldDB" id="A0A370WXH4"/>
<dbReference type="RefSeq" id="WP_115495993.1">
    <property type="nucleotide sequence ID" value="NZ_QRBE01000007.1"/>
</dbReference>
<name>A0A370WXH4_9GAMM</name>
<dbReference type="FunFam" id="1.20.1720.10:FF:000004">
    <property type="entry name" value="EmrB/QacA family drug resistance transporter"/>
    <property type="match status" value="1"/>
</dbReference>
<feature type="transmembrane region" description="Helical" evidence="7">
    <location>
        <begin position="269"/>
        <end position="295"/>
    </location>
</feature>
<dbReference type="InterPro" id="IPR004638">
    <property type="entry name" value="EmrB-like"/>
</dbReference>
<comment type="caution">
    <text evidence="9">The sequence shown here is derived from an EMBL/GenBank/DDBJ whole genome shotgun (WGS) entry which is preliminary data.</text>
</comment>
<feature type="transmembrane region" description="Helical" evidence="7">
    <location>
        <begin position="15"/>
        <end position="41"/>
    </location>
</feature>
<dbReference type="Gene3D" id="1.20.1720.10">
    <property type="entry name" value="Multidrug resistance protein D"/>
    <property type="match status" value="1"/>
</dbReference>
<keyword evidence="10" id="KW-1185">Reference proteome</keyword>
<evidence type="ECO:0000259" key="8">
    <source>
        <dbReference type="PROSITE" id="PS50850"/>
    </source>
</evidence>
<keyword evidence="4 7" id="KW-0812">Transmembrane</keyword>
<comment type="subcellular location">
    <subcellularLocation>
        <location evidence="1">Cell membrane</location>
        <topology evidence="1">Multi-pass membrane protein</topology>
    </subcellularLocation>
</comment>
<proteinExistence type="predicted"/>
<dbReference type="EMBL" id="QRBE01000007">
    <property type="protein sequence ID" value="RDS80848.1"/>
    <property type="molecule type" value="Genomic_DNA"/>
</dbReference>
<dbReference type="InterPro" id="IPR011701">
    <property type="entry name" value="MFS"/>
</dbReference>
<reference evidence="9 10" key="1">
    <citation type="submission" date="2018-07" db="EMBL/GenBank/DDBJ databases">
        <title>Dyella monticola sp. nov. and Dyella psychrodurans sp. nov. isolated from monsoon evergreen broad-leaved forest soil of Dinghu Mountain, China.</title>
        <authorList>
            <person name="Gao Z."/>
            <person name="Qiu L."/>
        </authorList>
    </citation>
    <scope>NUCLEOTIDE SEQUENCE [LARGE SCALE GENOMIC DNA]</scope>
    <source>
        <strain evidence="9 10">4G-K06</strain>
    </source>
</reference>
<evidence type="ECO:0000313" key="9">
    <source>
        <dbReference type="EMBL" id="RDS80848.1"/>
    </source>
</evidence>
<feature type="transmembrane region" description="Helical" evidence="7">
    <location>
        <begin position="227"/>
        <end position="248"/>
    </location>
</feature>
<organism evidence="9 10">
    <name type="scientific">Dyella monticola</name>
    <dbReference type="NCBI Taxonomy" id="1927958"/>
    <lineage>
        <taxon>Bacteria</taxon>
        <taxon>Pseudomonadati</taxon>
        <taxon>Pseudomonadota</taxon>
        <taxon>Gammaproteobacteria</taxon>
        <taxon>Lysobacterales</taxon>
        <taxon>Rhodanobacteraceae</taxon>
        <taxon>Dyella</taxon>
    </lineage>
</organism>
<protein>
    <submittedName>
        <fullName evidence="9">MFS transporter</fullName>
    </submittedName>
</protein>
<evidence type="ECO:0000256" key="7">
    <source>
        <dbReference type="SAM" id="Phobius"/>
    </source>
</evidence>
<dbReference type="PANTHER" id="PTHR23501">
    <property type="entry name" value="MAJOR FACILITATOR SUPERFAMILY"/>
    <property type="match status" value="1"/>
</dbReference>
<keyword evidence="3" id="KW-1003">Cell membrane</keyword>
<dbReference type="InterPro" id="IPR036259">
    <property type="entry name" value="MFS_trans_sf"/>
</dbReference>
<dbReference type="GO" id="GO:0022857">
    <property type="term" value="F:transmembrane transporter activity"/>
    <property type="evidence" value="ECO:0007669"/>
    <property type="project" value="InterPro"/>
</dbReference>
<dbReference type="SUPFAM" id="SSF103473">
    <property type="entry name" value="MFS general substrate transporter"/>
    <property type="match status" value="1"/>
</dbReference>
<dbReference type="Pfam" id="PF07690">
    <property type="entry name" value="MFS_1"/>
    <property type="match status" value="1"/>
</dbReference>
<feature type="transmembrane region" description="Helical" evidence="7">
    <location>
        <begin position="173"/>
        <end position="191"/>
    </location>
</feature>
<dbReference type="PANTHER" id="PTHR23501:SF197">
    <property type="entry name" value="COMD"/>
    <property type="match status" value="1"/>
</dbReference>
<feature type="transmembrane region" description="Helical" evidence="7">
    <location>
        <begin position="203"/>
        <end position="221"/>
    </location>
</feature>
<dbReference type="PROSITE" id="PS50850">
    <property type="entry name" value="MFS"/>
    <property type="match status" value="1"/>
</dbReference>
<accession>A0A370WXH4</accession>
<evidence type="ECO:0000256" key="6">
    <source>
        <dbReference type="ARBA" id="ARBA00023136"/>
    </source>
</evidence>
<feature type="transmembrane region" description="Helical" evidence="7">
    <location>
        <begin position="53"/>
        <end position="72"/>
    </location>
</feature>
<feature type="transmembrane region" description="Helical" evidence="7">
    <location>
        <begin position="340"/>
        <end position="373"/>
    </location>
</feature>
<keyword evidence="5 7" id="KW-1133">Transmembrane helix</keyword>